<organism evidence="5 6">
    <name type="scientific">Photobacterium halotolerans</name>
    <dbReference type="NCBI Taxonomy" id="265726"/>
    <lineage>
        <taxon>Bacteria</taxon>
        <taxon>Pseudomonadati</taxon>
        <taxon>Pseudomonadota</taxon>
        <taxon>Gammaproteobacteria</taxon>
        <taxon>Vibrionales</taxon>
        <taxon>Vibrionaceae</taxon>
        <taxon>Photobacterium</taxon>
    </lineage>
</organism>
<evidence type="ECO:0000256" key="3">
    <source>
        <dbReference type="ARBA" id="ARBA00023163"/>
    </source>
</evidence>
<dbReference type="InterPro" id="IPR032687">
    <property type="entry name" value="AraC-type_N"/>
</dbReference>
<gene>
    <name evidence="5" type="ORF">KY46_09255</name>
</gene>
<dbReference type="InterPro" id="IPR018060">
    <property type="entry name" value="HTH_AraC"/>
</dbReference>
<dbReference type="GO" id="GO:0000976">
    <property type="term" value="F:transcription cis-regulatory region binding"/>
    <property type="evidence" value="ECO:0007669"/>
    <property type="project" value="TreeGrafter"/>
</dbReference>
<evidence type="ECO:0000256" key="2">
    <source>
        <dbReference type="ARBA" id="ARBA00023125"/>
    </source>
</evidence>
<proteinExistence type="predicted"/>
<dbReference type="STRING" id="265726.KY46_09255"/>
<keyword evidence="2" id="KW-0238">DNA-binding</keyword>
<evidence type="ECO:0000259" key="4">
    <source>
        <dbReference type="PROSITE" id="PS01124"/>
    </source>
</evidence>
<dbReference type="EMBL" id="JWYV01000006">
    <property type="protein sequence ID" value="KKD00072.1"/>
    <property type="molecule type" value="Genomic_DNA"/>
</dbReference>
<dbReference type="PROSITE" id="PS01124">
    <property type="entry name" value="HTH_ARAC_FAMILY_2"/>
    <property type="match status" value="1"/>
</dbReference>
<dbReference type="Gene3D" id="1.10.10.60">
    <property type="entry name" value="Homeodomain-like"/>
    <property type="match status" value="1"/>
</dbReference>
<dbReference type="GO" id="GO:0005829">
    <property type="term" value="C:cytosol"/>
    <property type="evidence" value="ECO:0007669"/>
    <property type="project" value="TreeGrafter"/>
</dbReference>
<dbReference type="PANTHER" id="PTHR47894">
    <property type="entry name" value="HTH-TYPE TRANSCRIPTIONAL REGULATOR GADX"/>
    <property type="match status" value="1"/>
</dbReference>
<feature type="domain" description="HTH araC/xylS-type" evidence="4">
    <location>
        <begin position="225"/>
        <end position="324"/>
    </location>
</feature>
<sequence>MYASTVTPGFSKAILKFLPSLGITLPDALRRQVAACPAGERLPLSLQDQLWQTITDLASCDGVGLRIGRQLQIDQFDMLGFLLLSSVNLAGAVDNLLRFSDLVGEGGRFARFHSQEGWHLVYRPHFEAARAPRLEAIFASVMQGAAVVAGGPVIPKRVVFEHRPQAPLALYREVFGETQICFSQTGNALVFSDEDWLCSRRDIQPELQAQLIRLAQQQMKRLAPASFLDQISHLLTQQPSLTRAQTAALCNLSERHLNRKLADFGVSFRTLSEQIKKQQALQMLNQKGSTQANLALHFGYADDSAFAKAFKRWTGMGIRDYRASGCDSE</sequence>
<evidence type="ECO:0000313" key="6">
    <source>
        <dbReference type="Proteomes" id="UP000033633"/>
    </source>
</evidence>
<dbReference type="PATRIC" id="fig|265726.11.peg.4004"/>
<keyword evidence="3" id="KW-0804">Transcription</keyword>
<dbReference type="OrthoDB" id="6396588at2"/>
<dbReference type="PANTHER" id="PTHR47894:SF1">
    <property type="entry name" value="HTH-TYPE TRANSCRIPTIONAL REGULATOR VQSM"/>
    <property type="match status" value="1"/>
</dbReference>
<evidence type="ECO:0000256" key="1">
    <source>
        <dbReference type="ARBA" id="ARBA00023015"/>
    </source>
</evidence>
<dbReference type="SMART" id="SM00342">
    <property type="entry name" value="HTH_ARAC"/>
    <property type="match status" value="1"/>
</dbReference>
<dbReference type="AlphaFoldDB" id="A0A0F5VE68"/>
<dbReference type="SUPFAM" id="SSF46689">
    <property type="entry name" value="Homeodomain-like"/>
    <property type="match status" value="1"/>
</dbReference>
<keyword evidence="6" id="KW-1185">Reference proteome</keyword>
<reference evidence="5 6" key="1">
    <citation type="submission" date="2014-12" db="EMBL/GenBank/DDBJ databases">
        <title>Mercury Reductase activity and rhizosphere competence traits in the genome of root associated Photobacterium halotolerans MELD1.</title>
        <authorList>
            <person name="Mathew D.C."/>
            <person name="Huang C.-C."/>
        </authorList>
    </citation>
    <scope>NUCLEOTIDE SEQUENCE [LARGE SCALE GENOMIC DNA]</scope>
    <source>
        <strain evidence="5 6">MELD1</strain>
    </source>
</reference>
<dbReference type="RefSeq" id="WP_046220366.1">
    <property type="nucleotide sequence ID" value="NZ_JWYV01000006.1"/>
</dbReference>
<accession>A0A0F5VE68</accession>
<keyword evidence="1" id="KW-0805">Transcription regulation</keyword>
<dbReference type="InterPro" id="IPR009057">
    <property type="entry name" value="Homeodomain-like_sf"/>
</dbReference>
<comment type="caution">
    <text evidence="5">The sequence shown here is derived from an EMBL/GenBank/DDBJ whole genome shotgun (WGS) entry which is preliminary data.</text>
</comment>
<name>A0A0F5VE68_9GAMM</name>
<dbReference type="GO" id="GO:0003700">
    <property type="term" value="F:DNA-binding transcription factor activity"/>
    <property type="evidence" value="ECO:0007669"/>
    <property type="project" value="InterPro"/>
</dbReference>
<evidence type="ECO:0000313" key="5">
    <source>
        <dbReference type="EMBL" id="KKD00072.1"/>
    </source>
</evidence>
<dbReference type="Proteomes" id="UP000033633">
    <property type="component" value="Unassembled WGS sequence"/>
</dbReference>
<dbReference type="Pfam" id="PF12625">
    <property type="entry name" value="Arabinose_bd"/>
    <property type="match status" value="1"/>
</dbReference>
<protein>
    <recommendedName>
        <fullName evidence="4">HTH araC/xylS-type domain-containing protein</fullName>
    </recommendedName>
</protein>
<dbReference type="Pfam" id="PF12833">
    <property type="entry name" value="HTH_18"/>
    <property type="match status" value="1"/>
</dbReference>